<evidence type="ECO:0008006" key="4">
    <source>
        <dbReference type="Google" id="ProtNLM"/>
    </source>
</evidence>
<evidence type="ECO:0000313" key="3">
    <source>
        <dbReference type="Proteomes" id="UP000322667"/>
    </source>
</evidence>
<sequence length="101" mass="11828">METLRKCGTMDVALCTAMERSLTGNCARPLLGFQFLNQNLSRLGLFLGLGRVSVGFWVYLIGFKIWAKIIWVLINYWVFVFMDCEQFLNCILFFIWLIYLL</sequence>
<accession>A0A5D2RS62</accession>
<keyword evidence="1" id="KW-1133">Transmembrane helix</keyword>
<evidence type="ECO:0000256" key="1">
    <source>
        <dbReference type="SAM" id="Phobius"/>
    </source>
</evidence>
<dbReference type="Proteomes" id="UP000322667">
    <property type="component" value="Chromosome A01"/>
</dbReference>
<keyword evidence="3" id="KW-1185">Reference proteome</keyword>
<protein>
    <recommendedName>
        <fullName evidence="4">Transmembrane protein</fullName>
    </recommendedName>
</protein>
<name>A0A5D2RS62_GOSTO</name>
<organism evidence="2 3">
    <name type="scientific">Gossypium tomentosum</name>
    <name type="common">Hawaiian cotton</name>
    <name type="synonym">Gossypium sandvicense</name>
    <dbReference type="NCBI Taxonomy" id="34277"/>
    <lineage>
        <taxon>Eukaryota</taxon>
        <taxon>Viridiplantae</taxon>
        <taxon>Streptophyta</taxon>
        <taxon>Embryophyta</taxon>
        <taxon>Tracheophyta</taxon>
        <taxon>Spermatophyta</taxon>
        <taxon>Magnoliopsida</taxon>
        <taxon>eudicotyledons</taxon>
        <taxon>Gunneridae</taxon>
        <taxon>Pentapetalae</taxon>
        <taxon>rosids</taxon>
        <taxon>malvids</taxon>
        <taxon>Malvales</taxon>
        <taxon>Malvaceae</taxon>
        <taxon>Malvoideae</taxon>
        <taxon>Gossypium</taxon>
    </lineage>
</organism>
<evidence type="ECO:0000313" key="2">
    <source>
        <dbReference type="EMBL" id="TYI43611.1"/>
    </source>
</evidence>
<keyword evidence="1" id="KW-0472">Membrane</keyword>
<keyword evidence="1" id="KW-0812">Transmembrane</keyword>
<dbReference type="EMBL" id="CM017610">
    <property type="protein sequence ID" value="TYI43611.1"/>
    <property type="molecule type" value="Genomic_DNA"/>
</dbReference>
<proteinExistence type="predicted"/>
<gene>
    <name evidence="2" type="ORF">ES332_A01G181500v1</name>
</gene>
<dbReference type="AlphaFoldDB" id="A0A5D2RS62"/>
<feature type="transmembrane region" description="Helical" evidence="1">
    <location>
        <begin position="74"/>
        <end position="99"/>
    </location>
</feature>
<reference evidence="2 3" key="1">
    <citation type="submission" date="2019-07" db="EMBL/GenBank/DDBJ databases">
        <title>WGS assembly of Gossypium tomentosum.</title>
        <authorList>
            <person name="Chen Z.J."/>
            <person name="Sreedasyam A."/>
            <person name="Ando A."/>
            <person name="Song Q."/>
            <person name="De L."/>
            <person name="Hulse-Kemp A."/>
            <person name="Ding M."/>
            <person name="Ye W."/>
            <person name="Kirkbride R."/>
            <person name="Jenkins J."/>
            <person name="Plott C."/>
            <person name="Lovell J."/>
            <person name="Lin Y.-M."/>
            <person name="Vaughn R."/>
            <person name="Liu B."/>
            <person name="Li W."/>
            <person name="Simpson S."/>
            <person name="Scheffler B."/>
            <person name="Saski C."/>
            <person name="Grover C."/>
            <person name="Hu G."/>
            <person name="Conover J."/>
            <person name="Carlson J."/>
            <person name="Shu S."/>
            <person name="Boston L."/>
            <person name="Williams M."/>
            <person name="Peterson D."/>
            <person name="Mcgee K."/>
            <person name="Jones D."/>
            <person name="Wendel J."/>
            <person name="Stelly D."/>
            <person name="Grimwood J."/>
            <person name="Schmutz J."/>
        </authorList>
    </citation>
    <scope>NUCLEOTIDE SEQUENCE [LARGE SCALE GENOMIC DNA]</scope>
    <source>
        <strain evidence="2">7179.01</strain>
    </source>
</reference>